<dbReference type="SUPFAM" id="SSF54001">
    <property type="entry name" value="Cysteine proteinases"/>
    <property type="match status" value="1"/>
</dbReference>
<evidence type="ECO:0000313" key="1">
    <source>
        <dbReference type="EMBL" id="AIA85060.1"/>
    </source>
</evidence>
<reference evidence="1" key="1">
    <citation type="journal article" date="2013" name="Environ. Microbiol.">
        <title>Seasonally variable intestinal metagenomes of the red palm weevil (Rhynchophorus ferrugineus).</title>
        <authorList>
            <person name="Jia S."/>
            <person name="Zhang X."/>
            <person name="Zhang G."/>
            <person name="Yin A."/>
            <person name="Zhang S."/>
            <person name="Li F."/>
            <person name="Wang L."/>
            <person name="Zhao D."/>
            <person name="Yun Q."/>
            <person name="Tala"/>
            <person name="Wang J."/>
            <person name="Sun G."/>
            <person name="Baabdullah M."/>
            <person name="Yu X."/>
            <person name="Hu S."/>
            <person name="Al-Mssallem I.S."/>
            <person name="Yu J."/>
        </authorList>
    </citation>
    <scope>NUCLEOTIDE SEQUENCE</scope>
</reference>
<dbReference type="InterPro" id="IPR038765">
    <property type="entry name" value="Papain-like_cys_pep_sf"/>
</dbReference>
<dbReference type="AlphaFoldDB" id="A0A060BW69"/>
<dbReference type="EMBL" id="KF117802">
    <property type="protein sequence ID" value="AIA85060.1"/>
    <property type="molecule type" value="Genomic_DNA"/>
</dbReference>
<name>A0A060BW69_9FIRM</name>
<accession>A0A060BW69</accession>
<sequence>MELLSSYLGLQTALIRGSSGGVGHMWNVVYLSGTWYNLDLTWSDGNQPIYNYFNITDQVLKQTHEVAPAASTLTAAQLTAANSQVNLFLPSCTATAENYI</sequence>
<proteinExistence type="predicted"/>
<organism evidence="1">
    <name type="scientific">uncultured Caldicellulosiruptor sp</name>
    <dbReference type="NCBI Taxonomy" id="569407"/>
    <lineage>
        <taxon>Bacteria</taxon>
        <taxon>Bacillati</taxon>
        <taxon>Bacillota</taxon>
        <taxon>Bacillota incertae sedis</taxon>
        <taxon>Caldicellulosiruptorales</taxon>
        <taxon>Caldicellulosiruptoraceae</taxon>
        <taxon>Caldicellulosiruptor</taxon>
        <taxon>environmental samples</taxon>
    </lineage>
</organism>
<protein>
    <submittedName>
        <fullName evidence="1">CAZy families CBM54 protein</fullName>
    </submittedName>
</protein>